<keyword evidence="1" id="KW-1133">Transmembrane helix</keyword>
<accession>A0ABT9XMD4</accession>
<name>A0ABT9XMD4_9BACL</name>
<comment type="caution">
    <text evidence="2">The sequence shown here is derived from an EMBL/GenBank/DDBJ whole genome shotgun (WGS) entry which is preliminary data.</text>
</comment>
<gene>
    <name evidence="2" type="ORF">J2S03_003354</name>
</gene>
<sequence length="83" mass="9298">MAFPSAQGNGRVVKRFGGLPFHSLIRGRNGTLVCLSYVLIVSLSMQMSMRTWYIGYCLRIYLVFTVGTSVRTSMPTIYVGRLT</sequence>
<organism evidence="2 3">
    <name type="scientific">Alicyclobacillus cycloheptanicus</name>
    <dbReference type="NCBI Taxonomy" id="1457"/>
    <lineage>
        <taxon>Bacteria</taxon>
        <taxon>Bacillati</taxon>
        <taxon>Bacillota</taxon>
        <taxon>Bacilli</taxon>
        <taxon>Bacillales</taxon>
        <taxon>Alicyclobacillaceae</taxon>
        <taxon>Alicyclobacillus</taxon>
    </lineage>
</organism>
<feature type="transmembrane region" description="Helical" evidence="1">
    <location>
        <begin position="30"/>
        <end position="47"/>
    </location>
</feature>
<evidence type="ECO:0000313" key="3">
    <source>
        <dbReference type="Proteomes" id="UP001232973"/>
    </source>
</evidence>
<reference evidence="2 3" key="1">
    <citation type="submission" date="2023-07" db="EMBL/GenBank/DDBJ databases">
        <title>Genomic Encyclopedia of Type Strains, Phase IV (KMG-IV): sequencing the most valuable type-strain genomes for metagenomic binning, comparative biology and taxonomic classification.</title>
        <authorList>
            <person name="Goeker M."/>
        </authorList>
    </citation>
    <scope>NUCLEOTIDE SEQUENCE [LARGE SCALE GENOMIC DNA]</scope>
    <source>
        <strain evidence="2 3">DSM 4006</strain>
    </source>
</reference>
<keyword evidence="3" id="KW-1185">Reference proteome</keyword>
<proteinExistence type="predicted"/>
<dbReference type="Proteomes" id="UP001232973">
    <property type="component" value="Unassembled WGS sequence"/>
</dbReference>
<evidence type="ECO:0000256" key="1">
    <source>
        <dbReference type="SAM" id="Phobius"/>
    </source>
</evidence>
<keyword evidence="1" id="KW-0812">Transmembrane</keyword>
<dbReference type="EMBL" id="JAUSTP010000046">
    <property type="protein sequence ID" value="MDQ0191483.1"/>
    <property type="molecule type" value="Genomic_DNA"/>
</dbReference>
<keyword evidence="1" id="KW-0472">Membrane</keyword>
<feature type="transmembrane region" description="Helical" evidence="1">
    <location>
        <begin position="53"/>
        <end position="72"/>
    </location>
</feature>
<protein>
    <submittedName>
        <fullName evidence="2">Uncharacterized protein</fullName>
    </submittedName>
</protein>
<evidence type="ECO:0000313" key="2">
    <source>
        <dbReference type="EMBL" id="MDQ0191483.1"/>
    </source>
</evidence>